<keyword evidence="1" id="KW-0540">Nuclease</keyword>
<dbReference type="EMBL" id="JBEPMO010000009">
    <property type="protein sequence ID" value="MET3732189.1"/>
    <property type="molecule type" value="Genomic_DNA"/>
</dbReference>
<keyword evidence="2" id="KW-1185">Reference proteome</keyword>
<dbReference type="RefSeq" id="WP_354509171.1">
    <property type="nucleotide sequence ID" value="NZ_JBEPMO010000009.1"/>
</dbReference>
<proteinExistence type="predicted"/>
<evidence type="ECO:0000313" key="1">
    <source>
        <dbReference type="EMBL" id="MET3732189.1"/>
    </source>
</evidence>
<accession>A0ABV2LVN6</accession>
<organism evidence="1 2">
    <name type="scientific">Moheibacter stercoris</name>
    <dbReference type="NCBI Taxonomy" id="1628251"/>
    <lineage>
        <taxon>Bacteria</taxon>
        <taxon>Pseudomonadati</taxon>
        <taxon>Bacteroidota</taxon>
        <taxon>Flavobacteriia</taxon>
        <taxon>Flavobacteriales</taxon>
        <taxon>Weeksellaceae</taxon>
        <taxon>Moheibacter</taxon>
    </lineage>
</organism>
<dbReference type="Proteomes" id="UP001549146">
    <property type="component" value="Unassembled WGS sequence"/>
</dbReference>
<reference evidence="1 2" key="1">
    <citation type="submission" date="2024-06" db="EMBL/GenBank/DDBJ databases">
        <title>Genomic Encyclopedia of Type Strains, Phase IV (KMG-IV): sequencing the most valuable type-strain genomes for metagenomic binning, comparative biology and taxonomic classification.</title>
        <authorList>
            <person name="Goeker M."/>
        </authorList>
    </citation>
    <scope>NUCLEOTIDE SEQUENCE [LARGE SCALE GENOMIC DNA]</scope>
    <source>
        <strain evidence="1 2">DSM 29388</strain>
    </source>
</reference>
<name>A0ABV2LVN6_9FLAO</name>
<evidence type="ECO:0000313" key="2">
    <source>
        <dbReference type="Proteomes" id="UP001549146"/>
    </source>
</evidence>
<protein>
    <submittedName>
        <fullName evidence="1">mRNA-degrading endonuclease RelE of RelBE toxin-antitoxin system</fullName>
    </submittedName>
</protein>
<sequence length="77" mass="9516">MEVTIKDIEKNLEKLPKEYLTQVNDFINYLKEQKSLDEEIPQWHIYEVQKRRKELLDHPENIVSEEDMDYFLKNFDQ</sequence>
<comment type="caution">
    <text evidence="1">The sequence shown here is derived from an EMBL/GenBank/DDBJ whole genome shotgun (WGS) entry which is preliminary data.</text>
</comment>
<keyword evidence="1" id="KW-0255">Endonuclease</keyword>
<dbReference type="GO" id="GO:0004519">
    <property type="term" value="F:endonuclease activity"/>
    <property type="evidence" value="ECO:0007669"/>
    <property type="project" value="UniProtKB-KW"/>
</dbReference>
<gene>
    <name evidence="1" type="ORF">ABID46_001776</name>
</gene>
<keyword evidence="1" id="KW-0378">Hydrolase</keyword>